<evidence type="ECO:0000256" key="4">
    <source>
        <dbReference type="ARBA" id="ARBA00022801"/>
    </source>
</evidence>
<dbReference type="Gene3D" id="2.40.70.10">
    <property type="entry name" value="Acid Proteases"/>
    <property type="match status" value="2"/>
</dbReference>
<evidence type="ECO:0000313" key="10">
    <source>
        <dbReference type="EMBL" id="APC92575.1"/>
    </source>
</evidence>
<keyword evidence="4 7" id="KW-0378">Hydrolase</keyword>
<evidence type="ECO:0000256" key="6">
    <source>
        <dbReference type="PIRSR" id="PIRSR601461-2"/>
    </source>
</evidence>
<evidence type="ECO:0000256" key="5">
    <source>
        <dbReference type="PIRSR" id="PIRSR601461-1"/>
    </source>
</evidence>
<dbReference type="InterPro" id="IPR001969">
    <property type="entry name" value="Aspartic_peptidase_AS"/>
</dbReference>
<proteinExistence type="evidence at transcript level"/>
<feature type="active site" evidence="5">
    <location>
        <position position="70"/>
    </location>
</feature>
<organism evidence="10">
    <name type="scientific">Dysdercus peruvianus</name>
    <dbReference type="NCBI Taxonomy" id="685034"/>
    <lineage>
        <taxon>Eukaryota</taxon>
        <taxon>Metazoa</taxon>
        <taxon>Ecdysozoa</taxon>
        <taxon>Arthropoda</taxon>
        <taxon>Hexapoda</taxon>
        <taxon>Insecta</taxon>
        <taxon>Pterygota</taxon>
        <taxon>Neoptera</taxon>
        <taxon>Paraneoptera</taxon>
        <taxon>Hemiptera</taxon>
        <taxon>Heteroptera</taxon>
        <taxon>Panheteroptera</taxon>
        <taxon>Pentatomomorpha</taxon>
        <taxon>Pyrrhocoroidea</taxon>
        <taxon>Pyrrhocoridae</taxon>
        <taxon>Dysdercus</taxon>
    </lineage>
</organism>
<keyword evidence="8" id="KW-0732">Signal</keyword>
<feature type="domain" description="Peptidase A1" evidence="9">
    <location>
        <begin position="52"/>
        <end position="358"/>
    </location>
</feature>
<comment type="similarity">
    <text evidence="1 7">Belongs to the peptidase A1 family.</text>
</comment>
<dbReference type="InterPro" id="IPR033121">
    <property type="entry name" value="PEPTIDASE_A1"/>
</dbReference>
<feature type="active site" evidence="5">
    <location>
        <position position="251"/>
    </location>
</feature>
<sequence length="361" mass="41319">MGYKIFLFLCMVVFFVNGEIRVPLKKREAKRDTNPAPKTGRVNLKNLRNEEYWGAISLGTPPQHFEVMFDTGSHLLWIPSHRCTTCDNKDMFYEEKSTTYVNLNRSVDINYYIGYMNGFAGRDTLSVGGITVQNQGFAAALEGAFQDNLFDGIMGMSFTEENSYDNLTTVIDNMVKQNLLERQIFSFHMNRNGTSDAGGEMVLGGWNEDLFDPNTLHYIPLTDSHFWKFKVQSIHMDDGDWFCKNCLAIADTGTTMITGPINQIERIFKKFQAEDLDNNGVYFVKCDKIPELPDIKFVINGRDYVLRSTDYTFQNSTIPGYCMLGMSPNEDTEWVLGNVFLVKYYSVFDMENKRIGFGTLK</sequence>
<feature type="signal peptide" evidence="8">
    <location>
        <begin position="1"/>
        <end position="18"/>
    </location>
</feature>
<evidence type="ECO:0000256" key="8">
    <source>
        <dbReference type="SAM" id="SignalP"/>
    </source>
</evidence>
<evidence type="ECO:0000256" key="1">
    <source>
        <dbReference type="ARBA" id="ARBA00007447"/>
    </source>
</evidence>
<dbReference type="InterPro" id="IPR001461">
    <property type="entry name" value="Aspartic_peptidase_A1"/>
</dbReference>
<keyword evidence="6" id="KW-1015">Disulfide bond</keyword>
<dbReference type="GO" id="GO:0006508">
    <property type="term" value="P:proteolysis"/>
    <property type="evidence" value="ECO:0007669"/>
    <property type="project" value="UniProtKB-KW"/>
</dbReference>
<keyword evidence="3 7" id="KW-0064">Aspartyl protease</keyword>
<dbReference type="Pfam" id="PF00026">
    <property type="entry name" value="Asp"/>
    <property type="match status" value="1"/>
</dbReference>
<dbReference type="EMBL" id="KX817803">
    <property type="protein sequence ID" value="APC92575.1"/>
    <property type="molecule type" value="mRNA"/>
</dbReference>
<dbReference type="PROSITE" id="PS51767">
    <property type="entry name" value="PEPTIDASE_A1"/>
    <property type="match status" value="1"/>
</dbReference>
<evidence type="ECO:0000256" key="7">
    <source>
        <dbReference type="RuleBase" id="RU000454"/>
    </source>
</evidence>
<feature type="disulfide bond" evidence="6">
    <location>
        <begin position="286"/>
        <end position="322"/>
    </location>
</feature>
<dbReference type="Gene3D" id="2.60.40.1960">
    <property type="match status" value="1"/>
</dbReference>
<dbReference type="InterPro" id="IPR021109">
    <property type="entry name" value="Peptidase_aspartic_dom_sf"/>
</dbReference>
<evidence type="ECO:0000256" key="3">
    <source>
        <dbReference type="ARBA" id="ARBA00022750"/>
    </source>
</evidence>
<protein>
    <submittedName>
        <fullName evidence="10">Digestive cathepsin D CatD4</fullName>
        <ecNumber evidence="10">3.4.23.5</ecNumber>
    </submittedName>
</protein>
<dbReference type="PANTHER" id="PTHR47966">
    <property type="entry name" value="BETA-SITE APP-CLEAVING ENZYME, ISOFORM A-RELATED"/>
    <property type="match status" value="1"/>
</dbReference>
<dbReference type="PROSITE" id="PS00141">
    <property type="entry name" value="ASP_PROTEASE"/>
    <property type="match status" value="1"/>
</dbReference>
<dbReference type="SUPFAM" id="SSF50630">
    <property type="entry name" value="Acid proteases"/>
    <property type="match status" value="1"/>
</dbReference>
<reference evidence="10" key="1">
    <citation type="journal article" date="2016" name="Comp. Biochem. Physiol. B, Biochem. Mol. Biol.">
        <title>Role of cathepsins D in the midgut of Dysdercus peruvianus.</title>
        <authorList>
            <person name="Pimentel A.C."/>
            <person name="Fuzita F.J."/>
            <person name="Palmisano G."/>
            <person name="Ferreira C."/>
            <person name="Terra W.R."/>
        </authorList>
    </citation>
    <scope>NUCLEOTIDE SEQUENCE</scope>
</reference>
<keyword evidence="2 7" id="KW-0645">Protease</keyword>
<dbReference type="AlphaFoldDB" id="A0A1J0KFF4"/>
<evidence type="ECO:0000259" key="9">
    <source>
        <dbReference type="PROSITE" id="PS51767"/>
    </source>
</evidence>
<feature type="chain" id="PRO_5012430134" evidence="8">
    <location>
        <begin position="19"/>
        <end position="361"/>
    </location>
</feature>
<dbReference type="PRINTS" id="PR00792">
    <property type="entry name" value="PEPSIN"/>
</dbReference>
<dbReference type="FunFam" id="2.40.70.10:FF:000115">
    <property type="entry name" value="Lysosomal aspartic protease"/>
    <property type="match status" value="1"/>
</dbReference>
<accession>A0A1J0KFF4</accession>
<dbReference type="PANTHER" id="PTHR47966:SF51">
    <property type="entry name" value="BETA-SITE APP-CLEAVING ENZYME, ISOFORM A-RELATED"/>
    <property type="match status" value="1"/>
</dbReference>
<dbReference type="EC" id="3.4.23.5" evidence="10"/>
<evidence type="ECO:0000256" key="2">
    <source>
        <dbReference type="ARBA" id="ARBA00022670"/>
    </source>
</evidence>
<name>A0A1J0KFF4_9HEMI</name>
<dbReference type="GO" id="GO:0004190">
    <property type="term" value="F:aspartic-type endopeptidase activity"/>
    <property type="evidence" value="ECO:0007669"/>
    <property type="project" value="UniProtKB-KW"/>
</dbReference>